<evidence type="ECO:0000313" key="4">
    <source>
        <dbReference type="EMBL" id="MFD2937438.1"/>
    </source>
</evidence>
<dbReference type="Gene3D" id="3.30.950.30">
    <property type="entry name" value="Schlafen, AAA domain"/>
    <property type="match status" value="1"/>
</dbReference>
<comment type="similarity">
    <text evidence="1">Belongs to the argonaute family. Long pAgo subfamily.</text>
</comment>
<evidence type="ECO:0000259" key="3">
    <source>
        <dbReference type="SMART" id="SM00950"/>
    </source>
</evidence>
<name>A0ABW6ASZ0_9BACT</name>
<gene>
    <name evidence="4" type="ORF">ACFS25_26940</name>
</gene>
<dbReference type="EMBL" id="JBHUOM010000028">
    <property type="protein sequence ID" value="MFD2937438.1"/>
    <property type="molecule type" value="Genomic_DNA"/>
</dbReference>
<proteinExistence type="inferred from homology"/>
<dbReference type="SMART" id="SM00950">
    <property type="entry name" value="Piwi"/>
    <property type="match status" value="1"/>
</dbReference>
<dbReference type="InterPro" id="IPR038475">
    <property type="entry name" value="RecG_C_sf"/>
</dbReference>
<dbReference type="Gene3D" id="3.30.420.10">
    <property type="entry name" value="Ribonuclease H-like superfamily/Ribonuclease H"/>
    <property type="match status" value="1"/>
</dbReference>
<reference evidence="5" key="1">
    <citation type="journal article" date="2019" name="Int. J. Syst. Evol. Microbiol.">
        <title>The Global Catalogue of Microorganisms (GCM) 10K type strain sequencing project: providing services to taxonomists for standard genome sequencing and annotation.</title>
        <authorList>
            <consortium name="The Broad Institute Genomics Platform"/>
            <consortium name="The Broad Institute Genome Sequencing Center for Infectious Disease"/>
            <person name="Wu L."/>
            <person name="Ma J."/>
        </authorList>
    </citation>
    <scope>NUCLEOTIDE SEQUENCE [LARGE SCALE GENOMIC DNA]</scope>
    <source>
        <strain evidence="5">KCTC 52490</strain>
    </source>
</reference>
<dbReference type="InterPro" id="IPR036397">
    <property type="entry name" value="RNaseH_sf"/>
</dbReference>
<keyword evidence="5" id="KW-1185">Reference proteome</keyword>
<dbReference type="RefSeq" id="WP_381507497.1">
    <property type="nucleotide sequence ID" value="NZ_JBHUOM010000028.1"/>
</dbReference>
<dbReference type="InterPro" id="IPR038461">
    <property type="entry name" value="Schlafen_AlbA_2_dom_sf"/>
</dbReference>
<dbReference type="InterPro" id="IPR003165">
    <property type="entry name" value="Piwi"/>
</dbReference>
<dbReference type="Pfam" id="PF04326">
    <property type="entry name" value="SLFN_AlbA_2"/>
    <property type="match status" value="1"/>
</dbReference>
<dbReference type="Gene3D" id="3.30.565.60">
    <property type="match status" value="1"/>
</dbReference>
<dbReference type="PANTHER" id="PTHR30595">
    <property type="entry name" value="GLPR-RELATED TRANSCRIPTIONAL REPRESSOR"/>
    <property type="match status" value="1"/>
</dbReference>
<accession>A0ABW6ASZ0</accession>
<evidence type="ECO:0000256" key="1">
    <source>
        <dbReference type="ARBA" id="ARBA00035012"/>
    </source>
</evidence>
<evidence type="ECO:0000313" key="5">
    <source>
        <dbReference type="Proteomes" id="UP001597512"/>
    </source>
</evidence>
<dbReference type="SUPFAM" id="SSF53098">
    <property type="entry name" value="Ribonuclease H-like"/>
    <property type="match status" value="1"/>
</dbReference>
<protein>
    <recommendedName>
        <fullName evidence="2">Protein argonaute</fullName>
    </recommendedName>
</protein>
<dbReference type="Proteomes" id="UP001597512">
    <property type="component" value="Unassembled WGS sequence"/>
</dbReference>
<feature type="domain" description="Piwi" evidence="3">
    <location>
        <begin position="824"/>
        <end position="1114"/>
    </location>
</feature>
<dbReference type="InterPro" id="IPR012337">
    <property type="entry name" value="RNaseH-like_sf"/>
</dbReference>
<sequence length="1132" mass="130004">MNPLIQLANMIHNPKAVFDNPEQFIDFLKSPTFEGQYFDRKEVKKEGENAIKNVANGIIECVSGFANYNVDGGLIAIGISDSGIIEGIDHLTEDQRNTKLLGALEKLKHHATVSREVSATKKDGTQVTILLLYTPYSYTGICETEEANPKGYKRQGPKCIQLTDTDKDQLKRDKKIINFESQLCEVFHEEYLDQDVVEEFKRAFLENRDSRRDYSTKEILLAAGALSKDVAGTLYFTNAGYLFFAANPRRVISSAFIRLLKYNNSYENYVNPGTATFDRDIDGALPELIKKIRAFIKESAFFNVYSYRKPDGGFIEEPEYPTITIDEAIVNAVVHREYASNVPIRCIAYKDAFVVQNSGRVLQDAHRMPNQFSLNENELEHYPRNPKIVEWLRLLKDNDGSPFVRALSEGTKTMNEEMQKLGLPSPIYKTESRTNVILYNNALEREERFKLIEEQPSSEFGNFFKVTFDKNITALGFNNRAIKSELLKTLRDALSAQGWYIDKFSHSRMTVHQRGYSYETTLKVDKICKIFQAFVLQFKDYGDSLYLVIDYKAELKNVLNLTEVSKVITLKERNSIVNYKGKWVGGKVTSVINRSQSNVYIYDYEQVFEVNNDKIIPNLSKSEISLILKNQNITYDLDTRLKEFALASQMNSIKVRADKTIYAATTLLRDIMPVKYKNFSFTIIGSPTYLLQPNLRSANDVTKPLTVFQDIIEPLVEFNLQHKDADILNGLTRFGAYNHQEQIIEIIPVCLTTERSLMQKLIERLVSGKYKFPGIERTFGVKLTYSAVHTVDNYSELLDECKRLVNNNVSWQGDHNIDETLPRIFLVSLPEKIFSTDDINSPYYSIKEFLFEKGIPCQMIDAPTLSNPDFKDLNLCLNITAKCGRKPWVLPERLADADFFIGLSYTSNSQSKNSEKYMGFANVFDPFGKWQFYKGNTKAFDFDQRHKYFRELIQETLSDLSLNETPSLHFHYSAKFSREDINVILETAREIKPLGRFSFIWINDSHIIRLYDSLAQTNGSLSRGSYMITSRNQFYLSTTGNNIYKKSLGTPRMLEINVKEVGKTESGLIDYRLYAKQILSLTKLNWASTQALCGEPITIKYAHDIAYLTEKFIQRRGKFTLHPVLEKTPWFI</sequence>
<evidence type="ECO:0000256" key="2">
    <source>
        <dbReference type="ARBA" id="ARBA00035032"/>
    </source>
</evidence>
<dbReference type="InterPro" id="IPR007421">
    <property type="entry name" value="Schlafen_AlbA_2_dom"/>
</dbReference>
<dbReference type="PANTHER" id="PTHR30595:SF6">
    <property type="entry name" value="SCHLAFEN ALBA-2 DOMAIN-CONTAINING PROTEIN"/>
    <property type="match status" value="1"/>
</dbReference>
<comment type="caution">
    <text evidence="4">The sequence shown here is derived from an EMBL/GenBank/DDBJ whole genome shotgun (WGS) entry which is preliminary data.</text>
</comment>
<organism evidence="4 5">
    <name type="scientific">Spirosoma flavum</name>
    <dbReference type="NCBI Taxonomy" id="2048557"/>
    <lineage>
        <taxon>Bacteria</taxon>
        <taxon>Pseudomonadati</taxon>
        <taxon>Bacteroidota</taxon>
        <taxon>Cytophagia</taxon>
        <taxon>Cytophagales</taxon>
        <taxon>Cytophagaceae</taxon>
        <taxon>Spirosoma</taxon>
    </lineage>
</organism>
<dbReference type="Gene3D" id="3.40.50.2300">
    <property type="match status" value="1"/>
</dbReference>